<dbReference type="Proteomes" id="UP001390339">
    <property type="component" value="Unassembled WGS sequence"/>
</dbReference>
<reference evidence="2 3" key="1">
    <citation type="journal article" date="2024" name="IMA Fungus">
        <title>Apiospora arundinis, a panoply of carbohydrate-active enzymes and secondary metabolites.</title>
        <authorList>
            <person name="Sorensen T."/>
            <person name="Petersen C."/>
            <person name="Muurmann A.T."/>
            <person name="Christiansen J.V."/>
            <person name="Brundto M.L."/>
            <person name="Overgaard C.K."/>
            <person name="Boysen A.T."/>
            <person name="Wollenberg R.D."/>
            <person name="Larsen T.O."/>
            <person name="Sorensen J.L."/>
            <person name="Nielsen K.L."/>
            <person name="Sondergaard T.E."/>
        </authorList>
    </citation>
    <scope>NUCLEOTIDE SEQUENCE [LARGE SCALE GENOMIC DNA]</scope>
    <source>
        <strain evidence="2 3">AAU 773</strain>
    </source>
</reference>
<organism evidence="2 3">
    <name type="scientific">Apiospora arundinis</name>
    <dbReference type="NCBI Taxonomy" id="335852"/>
    <lineage>
        <taxon>Eukaryota</taxon>
        <taxon>Fungi</taxon>
        <taxon>Dikarya</taxon>
        <taxon>Ascomycota</taxon>
        <taxon>Pezizomycotina</taxon>
        <taxon>Sordariomycetes</taxon>
        <taxon>Xylariomycetidae</taxon>
        <taxon>Amphisphaeriales</taxon>
        <taxon>Apiosporaceae</taxon>
        <taxon>Apiospora</taxon>
    </lineage>
</organism>
<evidence type="ECO:0000313" key="2">
    <source>
        <dbReference type="EMBL" id="KAK8863370.1"/>
    </source>
</evidence>
<protein>
    <submittedName>
        <fullName evidence="2">Uncharacterized protein</fullName>
    </submittedName>
</protein>
<accession>A0ABR2IJ23</accession>
<sequence>MSSPSSSTNANTTDATTSKPVFTNPTPTENELKKWRCSLMMTFTLSIDILRQEHPEVRDSGVWRTATDVFEKEVDGLVEAGQFEKARDSMEQALEMAKEMAENSDSFDL</sequence>
<feature type="compositionally biased region" description="Low complexity" evidence="1">
    <location>
        <begin position="1"/>
        <end position="18"/>
    </location>
</feature>
<evidence type="ECO:0000256" key="1">
    <source>
        <dbReference type="SAM" id="MobiDB-lite"/>
    </source>
</evidence>
<gene>
    <name evidence="2" type="ORF">PGQ11_009605</name>
</gene>
<dbReference type="EMBL" id="JAPCWZ010000005">
    <property type="protein sequence ID" value="KAK8863370.1"/>
    <property type="molecule type" value="Genomic_DNA"/>
</dbReference>
<feature type="region of interest" description="Disordered" evidence="1">
    <location>
        <begin position="1"/>
        <end position="29"/>
    </location>
</feature>
<evidence type="ECO:0000313" key="3">
    <source>
        <dbReference type="Proteomes" id="UP001390339"/>
    </source>
</evidence>
<feature type="compositionally biased region" description="Polar residues" evidence="1">
    <location>
        <begin position="19"/>
        <end position="29"/>
    </location>
</feature>
<keyword evidence="3" id="KW-1185">Reference proteome</keyword>
<proteinExistence type="predicted"/>
<comment type="caution">
    <text evidence="2">The sequence shown here is derived from an EMBL/GenBank/DDBJ whole genome shotgun (WGS) entry which is preliminary data.</text>
</comment>
<name>A0ABR2IJ23_9PEZI</name>